<keyword evidence="2" id="KW-1185">Reference proteome</keyword>
<dbReference type="EMBL" id="EU197055">
    <property type="protein sequence ID" value="ABY63296.1"/>
    <property type="molecule type" value="Genomic_DNA"/>
</dbReference>
<organism evidence="1 2">
    <name type="scientific">Pseudomonas phage 201phi2-1</name>
    <name type="common">Pseudomonas chlororaphis phage 201phi2-1</name>
    <dbReference type="NCBI Taxonomy" id="198110"/>
    <lineage>
        <taxon>Viruses</taxon>
        <taxon>Duplodnaviria</taxon>
        <taxon>Heunggongvirae</taxon>
        <taxon>Uroviricota</taxon>
        <taxon>Caudoviricetes</taxon>
        <taxon>Chimalliviridae</taxon>
        <taxon>Serwervirus</taxon>
        <taxon>Serwervirus 201phi21</taxon>
    </lineage>
</organism>
<sequence>MVTNRNGKVYARNRMFVSYIDQLEYLVETYGGQPVTLYYYDVKIPVEPAFFKQTFLDGVFQNVKTD</sequence>
<reference evidence="1 2" key="1">
    <citation type="journal article" date="2008" name="Virology">
        <title>Characterization of Pseudomonas chlororaphis myovirus 201varphi2-1 via genomic sequencing, mass spectrometry, and electron microscopy.</title>
        <authorList>
            <person name="Thomas J.A."/>
            <person name="Rolando M.R."/>
            <person name="Carroll C.A."/>
            <person name="Shen P.S."/>
            <person name="Belnap D.M."/>
            <person name="Weintraub S.T."/>
            <person name="Serwer P."/>
            <person name="Hardies S.C."/>
        </authorList>
    </citation>
    <scope>NUCLEOTIDE SEQUENCE</scope>
</reference>
<dbReference type="RefSeq" id="YP_001957037.1">
    <property type="nucleotide sequence ID" value="NC_010821.1"/>
</dbReference>
<name>B3FJH6_BP201</name>
<evidence type="ECO:0000313" key="1">
    <source>
        <dbReference type="EMBL" id="ABY63296.1"/>
    </source>
</evidence>
<dbReference type="Proteomes" id="UP000002421">
    <property type="component" value="Segment"/>
</dbReference>
<accession>B3FJH6</accession>
<protein>
    <submittedName>
        <fullName evidence="1">Uncharacterized protein</fullName>
    </submittedName>
</protein>
<organismHost>
    <name type="scientific">Pseudomonas chlororaphis</name>
    <dbReference type="NCBI Taxonomy" id="587753"/>
</organismHost>
<dbReference type="KEGG" id="vg:6372682"/>
<proteinExistence type="predicted"/>
<evidence type="ECO:0000313" key="2">
    <source>
        <dbReference type="Proteomes" id="UP000002421"/>
    </source>
</evidence>
<gene>
    <name evidence="1" type="ORF">201phi2-1p316</name>
</gene>